<dbReference type="STRING" id="446469.Sked_29150"/>
<protein>
    <recommendedName>
        <fullName evidence="4">HAD superfamily hydrolase</fullName>
    </recommendedName>
</protein>
<accession>D1BBP6</accession>
<keyword evidence="3" id="KW-1185">Reference proteome</keyword>
<dbReference type="InterPro" id="IPR023214">
    <property type="entry name" value="HAD_sf"/>
</dbReference>
<dbReference type="RefSeq" id="WP_012867886.1">
    <property type="nucleotide sequence ID" value="NC_013521.1"/>
</dbReference>
<dbReference type="OrthoDB" id="3851389at2"/>
<evidence type="ECO:0000313" key="2">
    <source>
        <dbReference type="EMBL" id="ACZ22817.1"/>
    </source>
</evidence>
<dbReference type="Gene3D" id="3.40.50.1000">
    <property type="entry name" value="HAD superfamily/HAD-like"/>
    <property type="match status" value="1"/>
</dbReference>
<sequence length="297" mass="30705">MTRTARDRVIIFDFDGTITVGDGPVLAYAAQVATRLAPGLADGFRAAVTAGLHGETSTTSTSTTSTSTTTTSTGTTSTGTSSVLTADAVDDYDLVRQVALLHGADTALLSAAYLASRELLATEKAPIAAPALEPARGTRAPDDLASWLRRLSTQTYLVLATNAPSTGLDRALAVLGVTDAFDEVRTSVGKPDGMHALVDEMLARGPVLSVGDVWHNDLEPVWARGATTALLTRAGAGDARATYRADTLGGLAPSITAWASAAPDLRRPHHAPPVQHLTSTAPSTSHRTAPTTAKADL</sequence>
<dbReference type="Pfam" id="PF00702">
    <property type="entry name" value="Hydrolase"/>
    <property type="match status" value="1"/>
</dbReference>
<reference evidence="2 3" key="1">
    <citation type="journal article" date="2009" name="Stand. Genomic Sci.">
        <title>Complete genome sequence of Sanguibacter keddieii type strain (ST-74).</title>
        <authorList>
            <person name="Ivanova N."/>
            <person name="Sikorski J."/>
            <person name="Sims D."/>
            <person name="Brettin T."/>
            <person name="Detter J.C."/>
            <person name="Han C."/>
            <person name="Lapidus A."/>
            <person name="Copeland A."/>
            <person name="Glavina Del Rio T."/>
            <person name="Nolan M."/>
            <person name="Chen F."/>
            <person name="Lucas S."/>
            <person name="Tice H."/>
            <person name="Cheng J.F."/>
            <person name="Bruce D."/>
            <person name="Goodwin L."/>
            <person name="Pitluck S."/>
            <person name="Pati A."/>
            <person name="Mavromatis K."/>
            <person name="Chen A."/>
            <person name="Palaniappan K."/>
            <person name="D'haeseleer P."/>
            <person name="Chain P."/>
            <person name="Bristow J."/>
            <person name="Eisen J.A."/>
            <person name="Markowitz V."/>
            <person name="Hugenholtz P."/>
            <person name="Goker M."/>
            <person name="Pukall R."/>
            <person name="Klenk H.P."/>
            <person name="Kyrpides N.C."/>
        </authorList>
    </citation>
    <scope>NUCLEOTIDE SEQUENCE [LARGE SCALE GENOMIC DNA]</scope>
    <source>
        <strain evidence="3">ATCC 51767 / DSM 10542 / NCFB 3025 / ST-74</strain>
    </source>
</reference>
<dbReference type="Proteomes" id="UP000000322">
    <property type="component" value="Chromosome"/>
</dbReference>
<evidence type="ECO:0000256" key="1">
    <source>
        <dbReference type="SAM" id="MobiDB-lite"/>
    </source>
</evidence>
<feature type="compositionally biased region" description="Polar residues" evidence="1">
    <location>
        <begin position="276"/>
        <end position="291"/>
    </location>
</feature>
<feature type="compositionally biased region" description="Low complexity" evidence="1">
    <location>
        <begin position="56"/>
        <end position="80"/>
    </location>
</feature>
<dbReference type="SUPFAM" id="SSF56784">
    <property type="entry name" value="HAD-like"/>
    <property type="match status" value="1"/>
</dbReference>
<organism evidence="2 3">
    <name type="scientific">Sanguibacter keddieii (strain ATCC 51767 / DSM 10542 / NCFB 3025 / ST-74)</name>
    <dbReference type="NCBI Taxonomy" id="446469"/>
    <lineage>
        <taxon>Bacteria</taxon>
        <taxon>Bacillati</taxon>
        <taxon>Actinomycetota</taxon>
        <taxon>Actinomycetes</taxon>
        <taxon>Micrococcales</taxon>
        <taxon>Sanguibacteraceae</taxon>
        <taxon>Sanguibacter</taxon>
    </lineage>
</organism>
<dbReference type="EMBL" id="CP001819">
    <property type="protein sequence ID" value="ACZ22817.1"/>
    <property type="molecule type" value="Genomic_DNA"/>
</dbReference>
<dbReference type="HOGENOM" id="CLU_067574_0_0_11"/>
<evidence type="ECO:0008006" key="4">
    <source>
        <dbReference type="Google" id="ProtNLM"/>
    </source>
</evidence>
<dbReference type="eggNOG" id="COG1011">
    <property type="taxonomic scope" value="Bacteria"/>
</dbReference>
<dbReference type="AlphaFoldDB" id="D1BBP6"/>
<dbReference type="InterPro" id="IPR036412">
    <property type="entry name" value="HAD-like_sf"/>
</dbReference>
<name>D1BBP6_SANKS</name>
<proteinExistence type="predicted"/>
<feature type="region of interest" description="Disordered" evidence="1">
    <location>
        <begin position="53"/>
        <end position="80"/>
    </location>
</feature>
<dbReference type="KEGG" id="ske:Sked_29150"/>
<gene>
    <name evidence="2" type="ordered locus">Sked_29150</name>
</gene>
<evidence type="ECO:0000313" key="3">
    <source>
        <dbReference type="Proteomes" id="UP000000322"/>
    </source>
</evidence>
<feature type="region of interest" description="Disordered" evidence="1">
    <location>
        <begin position="265"/>
        <end position="297"/>
    </location>
</feature>